<gene>
    <name evidence="1" type="primary">38</name>
    <name evidence="1" type="ORF">SEA_UNICORN_38</name>
</gene>
<proteinExistence type="predicted"/>
<dbReference type="EMBL" id="MF324908">
    <property type="protein sequence ID" value="ASR85050.1"/>
    <property type="molecule type" value="Genomic_DNA"/>
</dbReference>
<keyword evidence="2" id="KW-1185">Reference proteome</keyword>
<reference evidence="1 2" key="1">
    <citation type="submission" date="2017-06" db="EMBL/GenBank/DDBJ databases">
        <authorList>
            <person name="Barekzi N."/>
            <person name="Denby H.W."/>
            <person name="Murphy J.L."/>
            <person name="Richards S."/>
            <person name="Womack F.R."/>
            <person name="Stoner T.H."/>
            <person name="Garlena R.A."/>
            <person name="Russell D.A."/>
            <person name="Pope W.H."/>
            <person name="Jacobs-Sera D."/>
            <person name="Hatfull G.F."/>
        </authorList>
    </citation>
    <scope>NUCLEOTIDE SEQUENCE [LARGE SCALE GENOMIC DNA]</scope>
</reference>
<name>A0A222ZM02_9CAUD</name>
<evidence type="ECO:0000313" key="1">
    <source>
        <dbReference type="EMBL" id="ASR85050.1"/>
    </source>
</evidence>
<sequence>MAATARMSDARDAARAALAAWNQAPRTAVIGPEFADAGRAMAAAIDGLLAADVWVLDVSCEGPEGGDYDGWQSVHAGRDGAIGRLVEKLVEYGLGDVDPQGSAIAENGSMAGDYEVDGKSVSYGVHRMPVEP</sequence>
<dbReference type="GeneID" id="60322648"/>
<organism evidence="1 2">
    <name type="scientific">Mycobacterium phage Unicorn</name>
    <dbReference type="NCBI Taxonomy" id="2015825"/>
    <lineage>
        <taxon>Viruses</taxon>
        <taxon>Duplodnaviria</taxon>
        <taxon>Heunggongvirae</taxon>
        <taxon>Uroviricota</taxon>
        <taxon>Caudoviricetes</taxon>
        <taxon>Weiservirinae</taxon>
        <taxon>Unicornvirus</taxon>
        <taxon>Unicornvirus unicorn</taxon>
    </lineage>
</organism>
<dbReference type="RefSeq" id="YP_009951217.1">
    <property type="nucleotide sequence ID" value="NC_051599.1"/>
</dbReference>
<evidence type="ECO:0000313" key="2">
    <source>
        <dbReference type="Proteomes" id="UP000224528"/>
    </source>
</evidence>
<dbReference type="KEGG" id="vg:60322648"/>
<dbReference type="Proteomes" id="UP000224528">
    <property type="component" value="Segment"/>
</dbReference>
<protein>
    <submittedName>
        <fullName evidence="1">Uncharacterized protein</fullName>
    </submittedName>
</protein>
<accession>A0A222ZM02</accession>